<organism evidence="1">
    <name type="scientific">Clastoptera arizonana</name>
    <name type="common">Arizona spittle bug</name>
    <dbReference type="NCBI Taxonomy" id="38151"/>
    <lineage>
        <taxon>Eukaryota</taxon>
        <taxon>Metazoa</taxon>
        <taxon>Ecdysozoa</taxon>
        <taxon>Arthropoda</taxon>
        <taxon>Hexapoda</taxon>
        <taxon>Insecta</taxon>
        <taxon>Pterygota</taxon>
        <taxon>Neoptera</taxon>
        <taxon>Paraneoptera</taxon>
        <taxon>Hemiptera</taxon>
        <taxon>Auchenorrhyncha</taxon>
        <taxon>Cercopoidea</taxon>
        <taxon>Clastopteridae</taxon>
        <taxon>Clastoptera</taxon>
    </lineage>
</organism>
<accession>A0A1B6EBZ5</accession>
<name>A0A1B6EBZ5_9HEMI</name>
<sequence>MLTGVDMATQHADIFHKESTFSFVVDDVDARNDQDDSQVLHKLINDAALDLRPCSQCKDKEQSDARIQQIKVEAESRKIAFARLLEEHAQVIRRLKHLEEDGAALNTSQA</sequence>
<protein>
    <submittedName>
        <fullName evidence="1">Uncharacterized protein</fullName>
    </submittedName>
</protein>
<proteinExistence type="predicted"/>
<gene>
    <name evidence="1" type="ORF">g.9437</name>
</gene>
<dbReference type="AlphaFoldDB" id="A0A1B6EBZ5"/>
<evidence type="ECO:0000313" key="1">
    <source>
        <dbReference type="EMBL" id="JAS35410.1"/>
    </source>
</evidence>
<reference evidence="1" key="1">
    <citation type="submission" date="2015-12" db="EMBL/GenBank/DDBJ databases">
        <title>De novo transcriptome assembly of four potential Pierce s Disease insect vectors from Arizona vineyards.</title>
        <authorList>
            <person name="Tassone E.E."/>
        </authorList>
    </citation>
    <scope>NUCLEOTIDE SEQUENCE</scope>
</reference>
<dbReference type="EMBL" id="GEDC01001888">
    <property type="protein sequence ID" value="JAS35410.1"/>
    <property type="molecule type" value="Transcribed_RNA"/>
</dbReference>